<proteinExistence type="evidence at transcript level"/>
<dbReference type="EMBL" id="BT123379">
    <property type="protein sequence ID" value="ADE76701.1"/>
    <property type="molecule type" value="mRNA"/>
</dbReference>
<accession>D5AAY2</accession>
<sequence length="44" mass="5474">MSHCHAHHRNLKFVIYFCMEQLESYLFGYFFIRNWCNFTMCSSM</sequence>
<dbReference type="AlphaFoldDB" id="D5AAY2"/>
<organism evidence="1">
    <name type="scientific">Picea sitchensis</name>
    <name type="common">Sitka spruce</name>
    <name type="synonym">Pinus sitchensis</name>
    <dbReference type="NCBI Taxonomy" id="3332"/>
    <lineage>
        <taxon>Eukaryota</taxon>
        <taxon>Viridiplantae</taxon>
        <taxon>Streptophyta</taxon>
        <taxon>Embryophyta</taxon>
        <taxon>Tracheophyta</taxon>
        <taxon>Spermatophyta</taxon>
        <taxon>Pinopsida</taxon>
        <taxon>Pinidae</taxon>
        <taxon>Conifers I</taxon>
        <taxon>Pinales</taxon>
        <taxon>Pinaceae</taxon>
        <taxon>Picea</taxon>
    </lineage>
</organism>
<name>D5AAY2_PICSI</name>
<evidence type="ECO:0000313" key="1">
    <source>
        <dbReference type="EMBL" id="ADE76701.1"/>
    </source>
</evidence>
<protein>
    <submittedName>
        <fullName evidence="1">Uncharacterized protein</fullName>
    </submittedName>
</protein>
<reference evidence="1" key="1">
    <citation type="submission" date="2010-04" db="EMBL/GenBank/DDBJ databases">
        <authorList>
            <person name="Reid K.E."/>
            <person name="Liao N."/>
            <person name="Chan S."/>
            <person name="Docking R."/>
            <person name="Taylor G."/>
            <person name="Moore R."/>
            <person name="Mayo M."/>
            <person name="Munro S."/>
            <person name="King J."/>
            <person name="Yanchuk A."/>
            <person name="Holt R."/>
            <person name="Jones S."/>
            <person name="Marra M."/>
            <person name="Ritland C.E."/>
            <person name="Ritland K."/>
            <person name="Bohlmann J."/>
        </authorList>
    </citation>
    <scope>NUCLEOTIDE SEQUENCE</scope>
    <source>
        <tissue evidence="1">Bud</tissue>
    </source>
</reference>